<dbReference type="AlphaFoldDB" id="A0A427ASH5"/>
<reference evidence="2 3" key="1">
    <citation type="journal article" date="2014" name="Agronomy (Basel)">
        <title>A Draft Genome Sequence for Ensete ventricosum, the Drought-Tolerant Tree Against Hunger.</title>
        <authorList>
            <person name="Harrison J."/>
            <person name="Moore K.A."/>
            <person name="Paszkiewicz K."/>
            <person name="Jones T."/>
            <person name="Grant M."/>
            <person name="Ambacheew D."/>
            <person name="Muzemil S."/>
            <person name="Studholme D.J."/>
        </authorList>
    </citation>
    <scope>NUCLEOTIDE SEQUENCE [LARGE SCALE GENOMIC DNA]</scope>
</reference>
<name>A0A427ASH5_ENSVE</name>
<evidence type="ECO:0000313" key="2">
    <source>
        <dbReference type="EMBL" id="RRT79202.1"/>
    </source>
</evidence>
<evidence type="ECO:0000256" key="1">
    <source>
        <dbReference type="SAM" id="MobiDB-lite"/>
    </source>
</evidence>
<feature type="region of interest" description="Disordered" evidence="1">
    <location>
        <begin position="91"/>
        <end position="113"/>
    </location>
</feature>
<evidence type="ECO:0000313" key="3">
    <source>
        <dbReference type="Proteomes" id="UP000287651"/>
    </source>
</evidence>
<comment type="caution">
    <text evidence="2">The sequence shown here is derived from an EMBL/GenBank/DDBJ whole genome shotgun (WGS) entry which is preliminary data.</text>
</comment>
<dbReference type="PANTHER" id="PTHR35737:SF1">
    <property type="entry name" value="CRYPTIC LOCI REGULATOR"/>
    <property type="match status" value="1"/>
</dbReference>
<gene>
    <name evidence="2" type="ORF">B296_00016626</name>
</gene>
<organism evidence="2 3">
    <name type="scientific">Ensete ventricosum</name>
    <name type="common">Abyssinian banana</name>
    <name type="synonym">Musa ensete</name>
    <dbReference type="NCBI Taxonomy" id="4639"/>
    <lineage>
        <taxon>Eukaryota</taxon>
        <taxon>Viridiplantae</taxon>
        <taxon>Streptophyta</taxon>
        <taxon>Embryophyta</taxon>
        <taxon>Tracheophyta</taxon>
        <taxon>Spermatophyta</taxon>
        <taxon>Magnoliopsida</taxon>
        <taxon>Liliopsida</taxon>
        <taxon>Zingiberales</taxon>
        <taxon>Musaceae</taxon>
        <taxon>Ensete</taxon>
    </lineage>
</organism>
<dbReference type="PANTHER" id="PTHR35737">
    <property type="entry name" value="CRYPTIC LOCI REGULATOR"/>
    <property type="match status" value="1"/>
</dbReference>
<accession>A0A427ASH5</accession>
<proteinExistence type="predicted"/>
<dbReference type="Proteomes" id="UP000287651">
    <property type="component" value="Unassembled WGS sequence"/>
</dbReference>
<protein>
    <submittedName>
        <fullName evidence="2">Uncharacterized protein</fullName>
    </submittedName>
</protein>
<dbReference type="EMBL" id="AMZH03001466">
    <property type="protein sequence ID" value="RRT79202.1"/>
    <property type="molecule type" value="Genomic_DNA"/>
</dbReference>
<sequence length="216" mass="24564">MGDASGPSCDGDDEWEICNDNGFVYKRRRRLIRPGEAAEGPSTAEDPEVELRRHRRARRRSCLIDLRDRYRQELEQWDLLSSALLDLAAPPPSAASSSWQPEPPSVDLPEPPGRGIQQPLVDDLLHQVLDRCEEHSLLRVRVRVGLPGPIIFFWVGVFQVQAQEAILRKLSEICDYVESLCREKEEGLVESLMELPIWGSPRSLMASFSDRLHDNI</sequence>
<feature type="compositionally biased region" description="Low complexity" evidence="1">
    <location>
        <begin position="91"/>
        <end position="100"/>
    </location>
</feature>
<feature type="compositionally biased region" description="Pro residues" evidence="1">
    <location>
        <begin position="101"/>
        <end position="112"/>
    </location>
</feature>